<comment type="caution">
    <text evidence="1">The sequence shown here is derived from an EMBL/GenBank/DDBJ whole genome shotgun (WGS) entry which is preliminary data.</text>
</comment>
<proteinExistence type="predicted"/>
<protein>
    <submittedName>
        <fullName evidence="1">Uncharacterized protein</fullName>
    </submittedName>
</protein>
<dbReference type="AlphaFoldDB" id="A0A8T2NUC9"/>
<accession>A0A8T2NUC9</accession>
<name>A0A8T2NUC9_9TELE</name>
<evidence type="ECO:0000313" key="2">
    <source>
        <dbReference type="Proteomes" id="UP000824540"/>
    </source>
</evidence>
<reference evidence="1" key="1">
    <citation type="thesis" date="2021" institute="BYU ScholarsArchive" country="Provo, UT, USA">
        <title>Applications of and Algorithms for Genome Assembly and Genomic Analyses with an Emphasis on Marine Teleosts.</title>
        <authorList>
            <person name="Pickett B.D."/>
        </authorList>
    </citation>
    <scope>NUCLEOTIDE SEQUENCE</scope>
    <source>
        <strain evidence="1">HI-2016</strain>
    </source>
</reference>
<sequence length="105" mass="12142">ETTAVLLYLCGWELKCEGPKNLFTPAFSITDPSCQILSMEFQMCSLWRGKRRKCRDQNDTQGHISIFQTRKSWPRPGHLRSWDKPAEQLSVNGLDSSQIRQINTQ</sequence>
<dbReference type="Proteomes" id="UP000824540">
    <property type="component" value="Unassembled WGS sequence"/>
</dbReference>
<dbReference type="EMBL" id="JAFBMS010000048">
    <property type="protein sequence ID" value="KAG9339957.1"/>
    <property type="molecule type" value="Genomic_DNA"/>
</dbReference>
<keyword evidence="2" id="KW-1185">Reference proteome</keyword>
<evidence type="ECO:0000313" key="1">
    <source>
        <dbReference type="EMBL" id="KAG9339957.1"/>
    </source>
</evidence>
<feature type="non-terminal residue" evidence="1">
    <location>
        <position position="1"/>
    </location>
</feature>
<organism evidence="1 2">
    <name type="scientific">Albula glossodonta</name>
    <name type="common">roundjaw bonefish</name>
    <dbReference type="NCBI Taxonomy" id="121402"/>
    <lineage>
        <taxon>Eukaryota</taxon>
        <taxon>Metazoa</taxon>
        <taxon>Chordata</taxon>
        <taxon>Craniata</taxon>
        <taxon>Vertebrata</taxon>
        <taxon>Euteleostomi</taxon>
        <taxon>Actinopterygii</taxon>
        <taxon>Neopterygii</taxon>
        <taxon>Teleostei</taxon>
        <taxon>Albuliformes</taxon>
        <taxon>Albulidae</taxon>
        <taxon>Albula</taxon>
    </lineage>
</organism>
<feature type="non-terminal residue" evidence="1">
    <location>
        <position position="105"/>
    </location>
</feature>
<gene>
    <name evidence="1" type="ORF">JZ751_022272</name>
</gene>